<proteinExistence type="predicted"/>
<gene>
    <name evidence="1" type="ORF">KP014_22435</name>
    <name evidence="2" type="ORF">SAMN04487895_106194</name>
</gene>
<evidence type="ECO:0000313" key="2">
    <source>
        <dbReference type="EMBL" id="SEO27962.1"/>
    </source>
</evidence>
<organism evidence="2 3">
    <name type="scientific">Paenibacillus sophorae</name>
    <dbReference type="NCBI Taxonomy" id="1333845"/>
    <lineage>
        <taxon>Bacteria</taxon>
        <taxon>Bacillati</taxon>
        <taxon>Bacillota</taxon>
        <taxon>Bacilli</taxon>
        <taxon>Bacillales</taxon>
        <taxon>Paenibacillaceae</taxon>
        <taxon>Paenibacillus</taxon>
    </lineage>
</organism>
<dbReference type="EMBL" id="FODH01000006">
    <property type="protein sequence ID" value="SEO27962.1"/>
    <property type="molecule type" value="Genomic_DNA"/>
</dbReference>
<protein>
    <submittedName>
        <fullName evidence="2">Uncharacterized protein</fullName>
    </submittedName>
</protein>
<dbReference type="Proteomes" id="UP000198809">
    <property type="component" value="Unassembled WGS sequence"/>
</dbReference>
<sequence>MRVKVRIVCKQCGESYILRGIKYHGIIQTGFKQCLCNCTEGFLVEEQA</sequence>
<dbReference type="EMBL" id="CP076607">
    <property type="protein sequence ID" value="QWU14657.1"/>
    <property type="molecule type" value="Genomic_DNA"/>
</dbReference>
<dbReference type="STRING" id="1333845.SAMN04487895_106194"/>
<dbReference type="AlphaFoldDB" id="A0A1H8NEK4"/>
<evidence type="ECO:0000313" key="4">
    <source>
        <dbReference type="Proteomes" id="UP000683429"/>
    </source>
</evidence>
<dbReference type="RefSeq" id="WP_175491851.1">
    <property type="nucleotide sequence ID" value="NZ_CP076607.1"/>
</dbReference>
<evidence type="ECO:0000313" key="1">
    <source>
        <dbReference type="EMBL" id="QWU14657.1"/>
    </source>
</evidence>
<evidence type="ECO:0000313" key="3">
    <source>
        <dbReference type="Proteomes" id="UP000198809"/>
    </source>
</evidence>
<dbReference type="Proteomes" id="UP000683429">
    <property type="component" value="Chromosome"/>
</dbReference>
<keyword evidence="4" id="KW-1185">Reference proteome</keyword>
<reference evidence="2 3" key="1">
    <citation type="submission" date="2016-10" db="EMBL/GenBank/DDBJ databases">
        <authorList>
            <person name="de Groot N.N."/>
        </authorList>
    </citation>
    <scope>NUCLEOTIDE SEQUENCE [LARGE SCALE GENOMIC DNA]</scope>
    <source>
        <strain evidence="2 3">CGMCC 1.10238</strain>
    </source>
</reference>
<name>A0A1H8NEK4_9BACL</name>
<reference evidence="1 4" key="2">
    <citation type="submission" date="2021-06" db="EMBL/GenBank/DDBJ databases">
        <title>Whole genome sequence of Paenibacillus sophorae DSM23020 for comparative genomics.</title>
        <authorList>
            <person name="Kim M.-J."/>
            <person name="Lee G."/>
            <person name="Shin J.-H."/>
        </authorList>
    </citation>
    <scope>NUCLEOTIDE SEQUENCE [LARGE SCALE GENOMIC DNA]</scope>
    <source>
        <strain evidence="1 4">DSM 23020</strain>
    </source>
</reference>
<accession>A0A1H8NEK4</accession>